<evidence type="ECO:0000313" key="4">
    <source>
        <dbReference type="Proteomes" id="UP001169006"/>
    </source>
</evidence>
<protein>
    <recommendedName>
        <fullName evidence="5">Cell envelope biogenesis protein TolA</fullName>
    </recommendedName>
</protein>
<feature type="compositionally biased region" description="Basic and acidic residues" evidence="1">
    <location>
        <begin position="118"/>
        <end position="134"/>
    </location>
</feature>
<dbReference type="EMBL" id="JAUKWQ010000002">
    <property type="protein sequence ID" value="MDO1582059.1"/>
    <property type="molecule type" value="Genomic_DNA"/>
</dbReference>
<dbReference type="Gene3D" id="3.30.1150.10">
    <property type="match status" value="1"/>
</dbReference>
<feature type="compositionally biased region" description="Polar residues" evidence="1">
    <location>
        <begin position="65"/>
        <end position="80"/>
    </location>
</feature>
<feature type="compositionally biased region" description="Basic and acidic residues" evidence="1">
    <location>
        <begin position="50"/>
        <end position="62"/>
    </location>
</feature>
<feature type="region of interest" description="Disordered" evidence="1">
    <location>
        <begin position="43"/>
        <end position="265"/>
    </location>
</feature>
<feature type="compositionally biased region" description="Pro residues" evidence="1">
    <location>
        <begin position="140"/>
        <end position="152"/>
    </location>
</feature>
<feature type="signal peptide" evidence="2">
    <location>
        <begin position="1"/>
        <end position="27"/>
    </location>
</feature>
<reference evidence="3" key="2">
    <citation type="submission" date="2023-07" db="EMBL/GenBank/DDBJ databases">
        <authorList>
            <person name="Sun H."/>
        </authorList>
    </citation>
    <scope>NUCLEOTIDE SEQUENCE</scope>
    <source>
        <strain evidence="3">05753</strain>
    </source>
</reference>
<proteinExistence type="predicted"/>
<comment type="caution">
    <text evidence="3">The sequence shown here is derived from an EMBL/GenBank/DDBJ whole genome shotgun (WGS) entry which is preliminary data.</text>
</comment>
<dbReference type="Proteomes" id="UP001169006">
    <property type="component" value="Unassembled WGS sequence"/>
</dbReference>
<sequence length="377" mass="40175">MRGSLGTSLVLHFLVLTAALLSLSAPAPFEVTPEESVSVDIVQSITQTQKGEEKAPKNEKPSPKPTKNQKVVENAENSGENDVDLKSPPTPAKKPVQTETAAAPPKAEPVPTPTPETNKVKDIVKEETAPKPEEVAALPIPKPEMVPTPKPEPQPEPKPQEQKTEDAPVPDAIPLPASRPKPEPPKEEAKPVEKPVEKPPEKKPETKPAEKTPDNKKVADKKQETAKSQAVKESEFNADQISAMLNKQEAAGGGAKRSTETASLGAKKTLGTGLSASEVDAVKGQIQGNWSLVAGLTGVEQVRVKIKVQLDKSGNIIGTPEVTATGGPDATRRAVESSTRRALLKSAPLKNLPVDKYDGEKGWNTLVLNFDPTEFAL</sequence>
<keyword evidence="2" id="KW-0732">Signal</keyword>
<evidence type="ECO:0000256" key="1">
    <source>
        <dbReference type="SAM" id="MobiDB-lite"/>
    </source>
</evidence>
<feature type="chain" id="PRO_5047453388" description="Cell envelope biogenesis protein TolA" evidence="2">
    <location>
        <begin position="28"/>
        <end position="377"/>
    </location>
</feature>
<keyword evidence="4" id="KW-1185">Reference proteome</keyword>
<organism evidence="3 4">
    <name type="scientific">Rhizobium oryzicola</name>
    <dbReference type="NCBI Taxonomy" id="1232668"/>
    <lineage>
        <taxon>Bacteria</taxon>
        <taxon>Pseudomonadati</taxon>
        <taxon>Pseudomonadota</taxon>
        <taxon>Alphaproteobacteria</taxon>
        <taxon>Hyphomicrobiales</taxon>
        <taxon>Rhizobiaceae</taxon>
        <taxon>Rhizobium/Agrobacterium group</taxon>
        <taxon>Rhizobium</taxon>
    </lineage>
</organism>
<gene>
    <name evidence="3" type="ORF">Q2T52_08120</name>
</gene>
<reference evidence="3" key="1">
    <citation type="journal article" date="2015" name="Int. J. Syst. Evol. Microbiol.">
        <title>Rhizobium oryzicola sp. nov., potential plant-growth-promoting endophytic bacteria isolated from rice roots.</title>
        <authorList>
            <person name="Zhang X.X."/>
            <person name="Gao J.S."/>
            <person name="Cao Y.H."/>
            <person name="Sheirdil R.A."/>
            <person name="Wang X.C."/>
            <person name="Zhang L."/>
        </authorList>
    </citation>
    <scope>NUCLEOTIDE SEQUENCE</scope>
    <source>
        <strain evidence="3">05753</strain>
    </source>
</reference>
<feature type="compositionally biased region" description="Basic and acidic residues" evidence="1">
    <location>
        <begin position="180"/>
        <end position="235"/>
    </location>
</feature>
<evidence type="ECO:0000256" key="2">
    <source>
        <dbReference type="SAM" id="SignalP"/>
    </source>
</evidence>
<evidence type="ECO:0000313" key="3">
    <source>
        <dbReference type="EMBL" id="MDO1582059.1"/>
    </source>
</evidence>
<feature type="compositionally biased region" description="Basic and acidic residues" evidence="1">
    <location>
        <begin position="153"/>
        <end position="166"/>
    </location>
</feature>
<evidence type="ECO:0008006" key="5">
    <source>
        <dbReference type="Google" id="ProtNLM"/>
    </source>
</evidence>
<accession>A0ABT8SUD5</accession>
<name>A0ABT8SUD5_9HYPH</name>
<dbReference type="RefSeq" id="WP_302076205.1">
    <property type="nucleotide sequence ID" value="NZ_JAUKWQ010000002.1"/>
</dbReference>